<feature type="compositionally biased region" description="Polar residues" evidence="5">
    <location>
        <begin position="896"/>
        <end position="910"/>
    </location>
</feature>
<dbReference type="OrthoDB" id="424974at2759"/>
<dbReference type="SUPFAM" id="SSF57701">
    <property type="entry name" value="Zn2/Cys6 DNA-binding domain"/>
    <property type="match status" value="1"/>
</dbReference>
<dbReference type="SMART" id="SM00066">
    <property type="entry name" value="GAL4"/>
    <property type="match status" value="1"/>
</dbReference>
<evidence type="ECO:0000256" key="2">
    <source>
        <dbReference type="ARBA" id="ARBA00022723"/>
    </source>
</evidence>
<organism evidence="7 8">
    <name type="scientific">Ephemerocybe angulata</name>
    <dbReference type="NCBI Taxonomy" id="980116"/>
    <lineage>
        <taxon>Eukaryota</taxon>
        <taxon>Fungi</taxon>
        <taxon>Dikarya</taxon>
        <taxon>Basidiomycota</taxon>
        <taxon>Agaricomycotina</taxon>
        <taxon>Agaricomycetes</taxon>
        <taxon>Agaricomycetidae</taxon>
        <taxon>Agaricales</taxon>
        <taxon>Agaricineae</taxon>
        <taxon>Psathyrellaceae</taxon>
        <taxon>Ephemerocybe</taxon>
    </lineage>
</organism>
<dbReference type="GO" id="GO:0000981">
    <property type="term" value="F:DNA-binding transcription factor activity, RNA polymerase II-specific"/>
    <property type="evidence" value="ECO:0007669"/>
    <property type="project" value="InterPro"/>
</dbReference>
<protein>
    <recommendedName>
        <fullName evidence="6">Zn(2)-C6 fungal-type domain-containing protein</fullName>
    </recommendedName>
</protein>
<feature type="region of interest" description="Disordered" evidence="5">
    <location>
        <begin position="690"/>
        <end position="752"/>
    </location>
</feature>
<evidence type="ECO:0000256" key="3">
    <source>
        <dbReference type="ARBA" id="ARBA00023242"/>
    </source>
</evidence>
<proteinExistence type="predicted"/>
<feature type="compositionally biased region" description="Polar residues" evidence="5">
    <location>
        <begin position="697"/>
        <end position="719"/>
    </location>
</feature>
<dbReference type="GO" id="GO:0008270">
    <property type="term" value="F:zinc ion binding"/>
    <property type="evidence" value="ECO:0007669"/>
    <property type="project" value="InterPro"/>
</dbReference>
<dbReference type="Pfam" id="PF04082">
    <property type="entry name" value="Fungal_trans"/>
    <property type="match status" value="1"/>
</dbReference>
<dbReference type="InterPro" id="IPR050613">
    <property type="entry name" value="Sec_Metabolite_Reg"/>
</dbReference>
<dbReference type="Gene3D" id="4.10.240.10">
    <property type="entry name" value="Zn(2)-C6 fungal-type DNA-binding domain"/>
    <property type="match status" value="1"/>
</dbReference>
<dbReference type="Proteomes" id="UP000541558">
    <property type="component" value="Unassembled WGS sequence"/>
</dbReference>
<dbReference type="CDD" id="cd00067">
    <property type="entry name" value="GAL4"/>
    <property type="match status" value="1"/>
</dbReference>
<dbReference type="InterPro" id="IPR036864">
    <property type="entry name" value="Zn2-C6_fun-type_DNA-bd_sf"/>
</dbReference>
<dbReference type="PROSITE" id="PS00463">
    <property type="entry name" value="ZN2_CY6_FUNGAL_1"/>
    <property type="match status" value="1"/>
</dbReference>
<dbReference type="PANTHER" id="PTHR31001:SF56">
    <property type="entry name" value="ZN(2)-C6 FUNGAL-TYPE DOMAIN-CONTAINING PROTEIN"/>
    <property type="match status" value="1"/>
</dbReference>
<evidence type="ECO:0000256" key="5">
    <source>
        <dbReference type="SAM" id="MobiDB-lite"/>
    </source>
</evidence>
<feature type="compositionally biased region" description="Low complexity" evidence="5">
    <location>
        <begin position="720"/>
        <end position="736"/>
    </location>
</feature>
<evidence type="ECO:0000313" key="7">
    <source>
        <dbReference type="EMBL" id="KAF5341212.1"/>
    </source>
</evidence>
<feature type="compositionally biased region" description="Polar residues" evidence="5">
    <location>
        <begin position="856"/>
        <end position="869"/>
    </location>
</feature>
<dbReference type="CDD" id="cd12148">
    <property type="entry name" value="fungal_TF_MHR"/>
    <property type="match status" value="1"/>
</dbReference>
<dbReference type="GO" id="GO:0006351">
    <property type="term" value="P:DNA-templated transcription"/>
    <property type="evidence" value="ECO:0007669"/>
    <property type="project" value="InterPro"/>
</dbReference>
<reference evidence="7 8" key="1">
    <citation type="journal article" date="2020" name="ISME J.">
        <title>Uncovering the hidden diversity of litter-decomposition mechanisms in mushroom-forming fungi.</title>
        <authorList>
            <person name="Floudas D."/>
            <person name="Bentzer J."/>
            <person name="Ahren D."/>
            <person name="Johansson T."/>
            <person name="Persson P."/>
            <person name="Tunlid A."/>
        </authorList>
    </citation>
    <scope>NUCLEOTIDE SEQUENCE [LARGE SCALE GENOMIC DNA]</scope>
    <source>
        <strain evidence="7 8">CBS 175.51</strain>
    </source>
</reference>
<dbReference type="Pfam" id="PF00172">
    <property type="entry name" value="Zn_clus"/>
    <property type="match status" value="1"/>
</dbReference>
<evidence type="ECO:0000259" key="6">
    <source>
        <dbReference type="PROSITE" id="PS50048"/>
    </source>
</evidence>
<comment type="caution">
    <text evidence="7">The sequence shown here is derived from an EMBL/GenBank/DDBJ whole genome shotgun (WGS) entry which is preliminary data.</text>
</comment>
<evidence type="ECO:0000313" key="8">
    <source>
        <dbReference type="Proteomes" id="UP000541558"/>
    </source>
</evidence>
<feature type="coiled-coil region" evidence="4">
    <location>
        <begin position="83"/>
        <end position="110"/>
    </location>
</feature>
<name>A0A8H5CIH4_9AGAR</name>
<dbReference type="SMART" id="SM00906">
    <property type="entry name" value="Fungal_trans"/>
    <property type="match status" value="1"/>
</dbReference>
<gene>
    <name evidence="7" type="ORF">D9611_006101</name>
</gene>
<dbReference type="InterPro" id="IPR007219">
    <property type="entry name" value="XnlR_reg_dom"/>
</dbReference>
<feature type="compositionally biased region" description="Polar residues" evidence="5">
    <location>
        <begin position="824"/>
        <end position="834"/>
    </location>
</feature>
<dbReference type="AlphaFoldDB" id="A0A8H5CIH4"/>
<evidence type="ECO:0000256" key="4">
    <source>
        <dbReference type="SAM" id="Coils"/>
    </source>
</evidence>
<feature type="region of interest" description="Disordered" evidence="5">
    <location>
        <begin position="817"/>
        <end position="872"/>
    </location>
</feature>
<keyword evidence="3" id="KW-0539">Nucleus</keyword>
<dbReference type="GO" id="GO:0005634">
    <property type="term" value="C:nucleus"/>
    <property type="evidence" value="ECO:0007669"/>
    <property type="project" value="UniProtKB-SubCell"/>
</dbReference>
<dbReference type="InterPro" id="IPR001138">
    <property type="entry name" value="Zn2Cys6_DnaBD"/>
</dbReference>
<keyword evidence="2" id="KW-0479">Metal-binding</keyword>
<keyword evidence="8" id="KW-1185">Reference proteome</keyword>
<dbReference type="PANTHER" id="PTHR31001">
    <property type="entry name" value="UNCHARACTERIZED TRANSCRIPTIONAL REGULATORY PROTEIN"/>
    <property type="match status" value="1"/>
</dbReference>
<dbReference type="EMBL" id="JAACJK010000002">
    <property type="protein sequence ID" value="KAF5341212.1"/>
    <property type="molecule type" value="Genomic_DNA"/>
</dbReference>
<evidence type="ECO:0000256" key="1">
    <source>
        <dbReference type="ARBA" id="ARBA00004123"/>
    </source>
</evidence>
<accession>A0A8H5CIH4</accession>
<feature type="domain" description="Zn(2)-C6 fungal-type" evidence="6">
    <location>
        <begin position="36"/>
        <end position="65"/>
    </location>
</feature>
<sequence length="956" mass="104618">MPVDTTRVISTRRSQKQISEEELKDIEFKRMKGELSCAECRRLKLKCDKQVPCGSCVRRGCDSICPCGILSAGQGTRFILADTDQLHRKISEMSTRIRQLEDALAILQASVSEERHPLLSDEHLKLKFGGEALEHKPEPPTPSGTKDVIDALGTLALGEDGNATYFGRSAGSETLMLAEDGDDAESEDYDAITLPPEIEQLSNRLPLFSTRRPNARALELLEAFLPDRARATALCEVWINHASFFFRPIKQDELLHTLLPQIYATARARVQARANGEPPAHPLEIDDSAYPHSLASLFLIFSLGALMDVSLPPYNAQGEHFYHLGRAALSLRNTYSPTLETVQAVGLMATYHSLAGKKYTRHGAWCIMGVAAKLAQSYGLHRDSARWNLDPALVQRRRNLFWEIFSADVSHSLALGRPPAIPLSYVDCEYPEDKEATLSDTGEIQSGFWKLKHDYARDIFYCVAEATLTAQAPNYQTILDLDRKVREMSFPTSLKPYLSPADGESLYYSTSLSVRDFYASQYRTVTMLYLHRSFFAQAMLDFPTNPMKSPFSASFLTAARCASIIIKATAHQFDRCETLAKRIWFLLYHTFSAAIIVGTIVTRCPNSSIAANALSDLQMAVFLFQRAAPQSQRARVALAVLKRLQDKASEIYKDSTSGEPPTSPQVDNDSEAARDIDLAIFGGQARVLTTKGRRKPSISQRRNSIGSPTRSTGNDSAWTSVSPPQSSALPSSASSPPSHPPPDDFDIASQFSNFPNLNSNAAPSVESAYLTGGPTYSQLFASLGTSTSEYVSTQSQGHQPTVPDQPNAWAWATWDPMSQPPWFPSTSQGQTTGDWSAAMRQPSAPDMPGYPAASGSRYQGSDGMGSSQHDAGPAYQFDLQENVELLSSFGLVSQGLKDQQSRGGSANQGGDPNLGGAMPLNPGAIELGLSGESRLDSNWLAFMQDCGILGSDVPMS</sequence>
<keyword evidence="4" id="KW-0175">Coiled coil</keyword>
<feature type="region of interest" description="Disordered" evidence="5">
    <location>
        <begin position="896"/>
        <end position="919"/>
    </location>
</feature>
<dbReference type="PROSITE" id="PS50048">
    <property type="entry name" value="ZN2_CY6_FUNGAL_2"/>
    <property type="match status" value="1"/>
</dbReference>
<dbReference type="GO" id="GO:0003677">
    <property type="term" value="F:DNA binding"/>
    <property type="evidence" value="ECO:0007669"/>
    <property type="project" value="InterPro"/>
</dbReference>
<comment type="subcellular location">
    <subcellularLocation>
        <location evidence="1">Nucleus</location>
    </subcellularLocation>
</comment>